<sequence>MSSNSPCAACKFLRRKCTQECVFAPYFPPDQPQRFANVHKVFGASNVAKLLNELAASQREDAVNSLAYEAEARLRDPVYGCVGLISLLQQRLKQVQTDLITAKKELATYMGPASFMAGPPMFPPPPYNAAAAAATAVNANVLGGYNMANHMMGIATNAVGPSQQHQQHQQQNAQQLIEAQQQMAAVMKEEQEMMRNWEQQQQFMRFNAAGGSGGGGGFCGTYEVGGEAVVTAAVGSSGGGGGFNQMVGSPSLALGGGTYDQNAAVYTQLQQPQHGDEDEPLGQLLLLQQPEPQQPPPPQQQQQQQQHEVVEVAQAIPLLQPLLEQHHHHHLLQQQQHHLILHHHHHHEHDHQHQHQHHDHDHHQHHHHQRTGSEEDRTTATNAPAAGPTC</sequence>
<proteinExistence type="inferred from homology"/>
<evidence type="ECO:0000313" key="6">
    <source>
        <dbReference type="Proteomes" id="UP001443914"/>
    </source>
</evidence>
<name>A0AAW1H001_SAPOF</name>
<comment type="similarity">
    <text evidence="1">Belongs to the LOB domain-containing protein family.</text>
</comment>
<dbReference type="Proteomes" id="UP001443914">
    <property type="component" value="Unassembled WGS sequence"/>
</dbReference>
<evidence type="ECO:0000256" key="3">
    <source>
        <dbReference type="SAM" id="MobiDB-lite"/>
    </source>
</evidence>
<reference evidence="5" key="1">
    <citation type="submission" date="2024-03" db="EMBL/GenBank/DDBJ databases">
        <title>WGS assembly of Saponaria officinalis var. Norfolk2.</title>
        <authorList>
            <person name="Jenkins J."/>
            <person name="Shu S."/>
            <person name="Grimwood J."/>
            <person name="Barry K."/>
            <person name="Goodstein D."/>
            <person name="Schmutz J."/>
            <person name="Leebens-Mack J."/>
            <person name="Osbourn A."/>
        </authorList>
    </citation>
    <scope>NUCLEOTIDE SEQUENCE [LARGE SCALE GENOMIC DNA]</scope>
    <source>
        <strain evidence="5">JIC</strain>
    </source>
</reference>
<keyword evidence="2" id="KW-0175">Coiled coil</keyword>
<dbReference type="PANTHER" id="PTHR31301:SF68">
    <property type="entry name" value="LOB DOMAIN-CONTAINING PROTEIN 32-RELATED"/>
    <property type="match status" value="1"/>
</dbReference>
<feature type="region of interest" description="Disordered" evidence="3">
    <location>
        <begin position="328"/>
        <end position="390"/>
    </location>
</feature>
<comment type="caution">
    <text evidence="5">The sequence shown here is derived from an EMBL/GenBank/DDBJ whole genome shotgun (WGS) entry which is preliminary data.</text>
</comment>
<evidence type="ECO:0000259" key="4">
    <source>
        <dbReference type="PROSITE" id="PS50891"/>
    </source>
</evidence>
<gene>
    <name evidence="5" type="ORF">RND81_13G201000</name>
</gene>
<feature type="compositionally biased region" description="Low complexity" evidence="3">
    <location>
        <begin position="379"/>
        <end position="390"/>
    </location>
</feature>
<evidence type="ECO:0000256" key="2">
    <source>
        <dbReference type="SAM" id="Coils"/>
    </source>
</evidence>
<feature type="coiled-coil region" evidence="2">
    <location>
        <begin position="170"/>
        <end position="200"/>
    </location>
</feature>
<feature type="compositionally biased region" description="Basic and acidic residues" evidence="3">
    <location>
        <begin position="349"/>
        <end position="362"/>
    </location>
</feature>
<dbReference type="PROSITE" id="PS50891">
    <property type="entry name" value="LOB"/>
    <property type="match status" value="1"/>
</dbReference>
<dbReference type="EMBL" id="JBDFQZ010000013">
    <property type="protein sequence ID" value="KAK9670423.1"/>
    <property type="molecule type" value="Genomic_DNA"/>
</dbReference>
<protein>
    <recommendedName>
        <fullName evidence="4">LOB domain-containing protein</fullName>
    </recommendedName>
</protein>
<feature type="domain" description="LOB" evidence="4">
    <location>
        <begin position="5"/>
        <end position="106"/>
    </location>
</feature>
<organism evidence="5 6">
    <name type="scientific">Saponaria officinalis</name>
    <name type="common">Common soapwort</name>
    <name type="synonym">Lychnis saponaria</name>
    <dbReference type="NCBI Taxonomy" id="3572"/>
    <lineage>
        <taxon>Eukaryota</taxon>
        <taxon>Viridiplantae</taxon>
        <taxon>Streptophyta</taxon>
        <taxon>Embryophyta</taxon>
        <taxon>Tracheophyta</taxon>
        <taxon>Spermatophyta</taxon>
        <taxon>Magnoliopsida</taxon>
        <taxon>eudicotyledons</taxon>
        <taxon>Gunneridae</taxon>
        <taxon>Pentapetalae</taxon>
        <taxon>Caryophyllales</taxon>
        <taxon>Caryophyllaceae</taxon>
        <taxon>Caryophylleae</taxon>
        <taxon>Saponaria</taxon>
    </lineage>
</organism>
<dbReference type="Pfam" id="PF03195">
    <property type="entry name" value="LOB"/>
    <property type="match status" value="1"/>
</dbReference>
<keyword evidence="6" id="KW-1185">Reference proteome</keyword>
<accession>A0AAW1H001</accession>
<evidence type="ECO:0000313" key="5">
    <source>
        <dbReference type="EMBL" id="KAK9670423.1"/>
    </source>
</evidence>
<dbReference type="PANTHER" id="PTHR31301">
    <property type="entry name" value="LOB DOMAIN-CONTAINING PROTEIN 4-RELATED"/>
    <property type="match status" value="1"/>
</dbReference>
<dbReference type="AlphaFoldDB" id="A0AAW1H001"/>
<feature type="compositionally biased region" description="Basic residues" evidence="3">
    <location>
        <begin position="339"/>
        <end position="348"/>
    </location>
</feature>
<feature type="region of interest" description="Disordered" evidence="3">
    <location>
        <begin position="289"/>
        <end position="309"/>
    </location>
</feature>
<dbReference type="InterPro" id="IPR004883">
    <property type="entry name" value="LOB"/>
</dbReference>
<evidence type="ECO:0000256" key="1">
    <source>
        <dbReference type="ARBA" id="ARBA00005474"/>
    </source>
</evidence>